<dbReference type="EC" id="3.2.1.143" evidence="3"/>
<dbReference type="InterPro" id="IPR033942">
    <property type="entry name" value="IMPase"/>
</dbReference>
<keyword evidence="8" id="KW-1185">Reference proteome</keyword>
<comment type="similarity">
    <text evidence="1">Belongs to the poly(ADP-ribose) glycohydrolase family.</text>
</comment>
<dbReference type="EMBL" id="JAPMOS010000001">
    <property type="protein sequence ID" value="KAJ4462960.1"/>
    <property type="molecule type" value="Genomic_DNA"/>
</dbReference>
<dbReference type="CDD" id="cd01639">
    <property type="entry name" value="IMPase"/>
    <property type="match status" value="1"/>
</dbReference>
<dbReference type="InterPro" id="IPR048362">
    <property type="entry name" value="PARG_helical"/>
</dbReference>
<keyword evidence="4" id="KW-0378">Hydrolase</keyword>
<dbReference type="Pfam" id="PF05028">
    <property type="entry name" value="PARG_cat_C"/>
    <property type="match status" value="1"/>
</dbReference>
<feature type="domain" description="PARG helical" evidence="6">
    <location>
        <begin position="60"/>
        <end position="172"/>
    </location>
</feature>
<proteinExistence type="inferred from homology"/>
<evidence type="ECO:0000313" key="8">
    <source>
        <dbReference type="Proteomes" id="UP001141327"/>
    </source>
</evidence>
<reference evidence="7" key="1">
    <citation type="journal article" date="2022" name="bioRxiv">
        <title>Genomics of Preaxostyla Flagellates Illuminates Evolutionary Transitions and the Path Towards Mitochondrial Loss.</title>
        <authorList>
            <person name="Novak L.V.F."/>
            <person name="Treitli S.C."/>
            <person name="Pyrih J."/>
            <person name="Halakuc P."/>
            <person name="Pipaliya S.V."/>
            <person name="Vacek V."/>
            <person name="Brzon O."/>
            <person name="Soukal P."/>
            <person name="Eme L."/>
            <person name="Dacks J.B."/>
            <person name="Karnkowska A."/>
            <person name="Elias M."/>
            <person name="Hampl V."/>
        </authorList>
    </citation>
    <scope>NUCLEOTIDE SEQUENCE</scope>
    <source>
        <strain evidence="7">RCP-MX</strain>
    </source>
</reference>
<dbReference type="SUPFAM" id="SSF56655">
    <property type="entry name" value="Carbohydrate phosphatase"/>
    <property type="match status" value="1"/>
</dbReference>
<evidence type="ECO:0000259" key="5">
    <source>
        <dbReference type="Pfam" id="PF05028"/>
    </source>
</evidence>
<comment type="similarity">
    <text evidence="2">Belongs to the inositol monophosphatase superfamily.</text>
</comment>
<evidence type="ECO:0000256" key="4">
    <source>
        <dbReference type="ARBA" id="ARBA00022801"/>
    </source>
</evidence>
<organism evidence="7 8">
    <name type="scientific">Paratrimastix pyriformis</name>
    <dbReference type="NCBI Taxonomy" id="342808"/>
    <lineage>
        <taxon>Eukaryota</taxon>
        <taxon>Metamonada</taxon>
        <taxon>Preaxostyla</taxon>
        <taxon>Paratrimastigidae</taxon>
        <taxon>Paratrimastix</taxon>
    </lineage>
</organism>
<evidence type="ECO:0000256" key="1">
    <source>
        <dbReference type="ARBA" id="ARBA00009545"/>
    </source>
</evidence>
<dbReference type="Pfam" id="PF00459">
    <property type="entry name" value="Inositol_P"/>
    <property type="match status" value="1"/>
</dbReference>
<evidence type="ECO:0000256" key="2">
    <source>
        <dbReference type="ARBA" id="ARBA00009759"/>
    </source>
</evidence>
<dbReference type="Proteomes" id="UP001141327">
    <property type="component" value="Unassembled WGS sequence"/>
</dbReference>
<dbReference type="Gene3D" id="3.30.540.10">
    <property type="entry name" value="Fructose-1,6-Bisphosphatase, subunit A, domain 1"/>
    <property type="match status" value="1"/>
</dbReference>
<dbReference type="PANTHER" id="PTHR12837:SF0">
    <property type="entry name" value="POLY(ADP-RIBOSE) GLYCOHYDROLASE"/>
    <property type="match status" value="1"/>
</dbReference>
<protein>
    <recommendedName>
        <fullName evidence="3">poly(ADP-ribose) glycohydrolase</fullName>
        <ecNumber evidence="3">3.2.1.143</ecNumber>
    </recommendedName>
</protein>
<evidence type="ECO:0000313" key="7">
    <source>
        <dbReference type="EMBL" id="KAJ4462960.1"/>
    </source>
</evidence>
<dbReference type="PANTHER" id="PTHR12837">
    <property type="entry name" value="POLY ADP-RIBOSE GLYCOHYDROLASE"/>
    <property type="match status" value="1"/>
</dbReference>
<dbReference type="Gene3D" id="3.40.190.80">
    <property type="match status" value="1"/>
</dbReference>
<dbReference type="PRINTS" id="PR00377">
    <property type="entry name" value="IMPHPHTASES"/>
</dbReference>
<evidence type="ECO:0000256" key="3">
    <source>
        <dbReference type="ARBA" id="ARBA00012255"/>
    </source>
</evidence>
<dbReference type="Pfam" id="PF20811">
    <property type="entry name" value="PARG_cat_N"/>
    <property type="match status" value="1"/>
</dbReference>
<name>A0ABQ8V1K3_9EUKA</name>
<gene>
    <name evidence="7" type="ORF">PAPYR_186</name>
</gene>
<feature type="domain" description="PARG catalytic Macro" evidence="5">
    <location>
        <begin position="181"/>
        <end position="382"/>
    </location>
</feature>
<evidence type="ECO:0000259" key="6">
    <source>
        <dbReference type="Pfam" id="PF20811"/>
    </source>
</evidence>
<sequence>MTNRPLFSGWDRIVQALSAPLTTLQSLQDAIVTIRGIVHPQNPRVNDLSLRSYLSTPAYAQWCLEVLPFVQQSFLRLPTLFPEGTIPILSQGTDRTLEFTKIQCCALLSMMFFEAVPFWGGDSDRMPPFDDFSHLHAGCCPAFLESIFLYFQRMSKPAEQARLQNEKVTIHRRVLPTAETPTWGELTTPLAPAHFSPSLRIQPDGAVEADFANRYIGGGVLQGGCVQEEIMFGMSPECLVSLLVCEYMLPNEVITLRGPELVGLCEGYGRKVRCTGEAPVAPGTDWSRRLIVAMDALECYQYPAQHQYTPSLMDRELTKAYLAFAHDPTCAAIDPPDRPLTTGHWGCGAFGGHKPLKALLQVMAASQARRALQYSTFGEEPFAQALQAVVDALIEQHWTVGRLYAAIVKYGRSCDDEVPFLPWICKEAAVTVFFWSMYQFRLFLLPFFLPRQHELNVPFLIPACSSHTTCSSGYVALQLAEQCSSLLQRAIKEEQVIETKSTFADLVTAYDKKVEEIIISTVRRAFPDHGIVSEESFPVSPAEWKEWSWVVDPIDGTTNWANQNPVFAISIGLAHRAVPIMGVIALPSLREVVYAIRGRGSFYYKPETKQFTVREPSNVPQDCLLTTGIGYERGPLLQATMGYFMEQLPLCRAIRLSGSACWDNVMVATGRISGYWERRLKVWDYCAGSVIAQESGCRATRFDGRPVRLDDGAEDYIVAAPRVHDYMVRTLATHQFYLAGQPTPH</sequence>
<dbReference type="InterPro" id="IPR007724">
    <property type="entry name" value="Poly_GlycHdrlase"/>
</dbReference>
<dbReference type="InterPro" id="IPR046372">
    <property type="entry name" value="PARG_cat_C"/>
</dbReference>
<accession>A0ABQ8V1K3</accession>
<dbReference type="InterPro" id="IPR000760">
    <property type="entry name" value="Inositol_monophosphatase-like"/>
</dbReference>
<comment type="caution">
    <text evidence="7">The sequence shown here is derived from an EMBL/GenBank/DDBJ whole genome shotgun (WGS) entry which is preliminary data.</text>
</comment>